<dbReference type="PANTHER" id="PTHR11527">
    <property type="entry name" value="HEAT-SHOCK PROTEIN 20 FAMILY MEMBER"/>
    <property type="match status" value="1"/>
</dbReference>
<dbReference type="InterPro" id="IPR008978">
    <property type="entry name" value="HSP20-like_chaperone"/>
</dbReference>
<sequence length="145" mass="16801">MEDIIMKPARRFNNVFDALYGMLDNDAWLARSTGSNVPAVNISEDDKQYEIEFAVPGAKKEDFNIQIDEENQLVVSMERSVEENKDKHYLRHEFSHTLFRQTFVLPEDIKRDEISARTENGVLYVTLPKLTIEPTKPAIRTINID</sequence>
<evidence type="ECO:0000313" key="5">
    <source>
        <dbReference type="Proteomes" id="UP000824246"/>
    </source>
</evidence>
<dbReference type="Pfam" id="PF00011">
    <property type="entry name" value="HSP20"/>
    <property type="match status" value="1"/>
</dbReference>
<evidence type="ECO:0000313" key="4">
    <source>
        <dbReference type="EMBL" id="HIX45121.1"/>
    </source>
</evidence>
<dbReference type="Gene3D" id="2.60.40.790">
    <property type="match status" value="1"/>
</dbReference>
<dbReference type="Proteomes" id="UP000824246">
    <property type="component" value="Unassembled WGS sequence"/>
</dbReference>
<feature type="domain" description="SHSP" evidence="3">
    <location>
        <begin position="31"/>
        <end position="145"/>
    </location>
</feature>
<comment type="similarity">
    <text evidence="1 2">Belongs to the small heat shock protein (HSP20) family.</text>
</comment>
<reference evidence="4" key="1">
    <citation type="journal article" date="2021" name="PeerJ">
        <title>Extensive microbial diversity within the chicken gut microbiome revealed by metagenomics and culture.</title>
        <authorList>
            <person name="Gilroy R."/>
            <person name="Ravi A."/>
            <person name="Getino M."/>
            <person name="Pursley I."/>
            <person name="Horton D.L."/>
            <person name="Alikhan N.F."/>
            <person name="Baker D."/>
            <person name="Gharbi K."/>
            <person name="Hall N."/>
            <person name="Watson M."/>
            <person name="Adriaenssens E.M."/>
            <person name="Foster-Nyarko E."/>
            <person name="Jarju S."/>
            <person name="Secka A."/>
            <person name="Antonio M."/>
            <person name="Oren A."/>
            <person name="Chaudhuri R.R."/>
            <person name="La Ragione R."/>
            <person name="Hildebrand F."/>
            <person name="Pallen M.J."/>
        </authorList>
    </citation>
    <scope>NUCLEOTIDE SEQUENCE</scope>
    <source>
        <strain evidence="4">ChiHjej12B11-16260</strain>
    </source>
</reference>
<evidence type="ECO:0000256" key="1">
    <source>
        <dbReference type="PROSITE-ProRule" id="PRU00285"/>
    </source>
</evidence>
<accession>A0A9D1VQS6</accession>
<evidence type="ECO:0000256" key="2">
    <source>
        <dbReference type="RuleBase" id="RU003616"/>
    </source>
</evidence>
<reference evidence="4" key="2">
    <citation type="submission" date="2021-04" db="EMBL/GenBank/DDBJ databases">
        <authorList>
            <person name="Gilroy R."/>
        </authorList>
    </citation>
    <scope>NUCLEOTIDE SEQUENCE</scope>
    <source>
        <strain evidence="4">ChiHjej12B11-16260</strain>
    </source>
</reference>
<dbReference type="SUPFAM" id="SSF49764">
    <property type="entry name" value="HSP20-like chaperones"/>
    <property type="match status" value="1"/>
</dbReference>
<comment type="caution">
    <text evidence="4">The sequence shown here is derived from an EMBL/GenBank/DDBJ whole genome shotgun (WGS) entry which is preliminary data.</text>
</comment>
<name>A0A9D1VQS6_9BACT</name>
<dbReference type="PROSITE" id="PS01031">
    <property type="entry name" value="SHSP"/>
    <property type="match status" value="1"/>
</dbReference>
<protein>
    <submittedName>
        <fullName evidence="4">Hsp20/alpha crystallin family protein</fullName>
    </submittedName>
</protein>
<organism evidence="4 5">
    <name type="scientific">Candidatus Barnesiella excrementipullorum</name>
    <dbReference type="NCBI Taxonomy" id="2838479"/>
    <lineage>
        <taxon>Bacteria</taxon>
        <taxon>Pseudomonadati</taxon>
        <taxon>Bacteroidota</taxon>
        <taxon>Bacteroidia</taxon>
        <taxon>Bacteroidales</taxon>
        <taxon>Barnesiellaceae</taxon>
        <taxon>Barnesiella</taxon>
    </lineage>
</organism>
<proteinExistence type="inferred from homology"/>
<evidence type="ECO:0000259" key="3">
    <source>
        <dbReference type="PROSITE" id="PS01031"/>
    </source>
</evidence>
<dbReference type="CDD" id="cd06464">
    <property type="entry name" value="ACD_sHsps-like"/>
    <property type="match status" value="1"/>
</dbReference>
<dbReference type="InterPro" id="IPR002068">
    <property type="entry name" value="A-crystallin/Hsp20_dom"/>
</dbReference>
<dbReference type="InterPro" id="IPR031107">
    <property type="entry name" value="Small_HSP"/>
</dbReference>
<gene>
    <name evidence="4" type="ORF">H9982_02760</name>
</gene>
<dbReference type="EMBL" id="DXFB01000073">
    <property type="protein sequence ID" value="HIX45121.1"/>
    <property type="molecule type" value="Genomic_DNA"/>
</dbReference>
<dbReference type="AlphaFoldDB" id="A0A9D1VQS6"/>